<protein>
    <recommendedName>
        <fullName evidence="5">Lipoprotein</fullName>
    </recommendedName>
</protein>
<feature type="chain" id="PRO_5045992391" description="Lipoprotein" evidence="2">
    <location>
        <begin position="23"/>
        <end position="427"/>
    </location>
</feature>
<accession>A0ABS3WLV0</accession>
<evidence type="ECO:0000256" key="2">
    <source>
        <dbReference type="SAM" id="SignalP"/>
    </source>
</evidence>
<dbReference type="EMBL" id="JAFFZN010000001">
    <property type="protein sequence ID" value="MBO8184091.1"/>
    <property type="molecule type" value="Genomic_DNA"/>
</dbReference>
<feature type="region of interest" description="Disordered" evidence="1">
    <location>
        <begin position="25"/>
        <end position="59"/>
    </location>
</feature>
<evidence type="ECO:0008006" key="5">
    <source>
        <dbReference type="Google" id="ProtNLM"/>
    </source>
</evidence>
<feature type="region of interest" description="Disordered" evidence="1">
    <location>
        <begin position="187"/>
        <end position="207"/>
    </location>
</feature>
<keyword evidence="4" id="KW-1185">Reference proteome</keyword>
<evidence type="ECO:0000313" key="3">
    <source>
        <dbReference type="EMBL" id="MBO8184091.1"/>
    </source>
</evidence>
<keyword evidence="2" id="KW-0732">Signal</keyword>
<organism evidence="3 4">
    <name type="scientific">Streptomyces spirodelae</name>
    <dbReference type="NCBI Taxonomy" id="2812904"/>
    <lineage>
        <taxon>Bacteria</taxon>
        <taxon>Bacillati</taxon>
        <taxon>Actinomycetota</taxon>
        <taxon>Actinomycetes</taxon>
        <taxon>Kitasatosporales</taxon>
        <taxon>Streptomycetaceae</taxon>
        <taxon>Streptomyces</taxon>
    </lineage>
</organism>
<dbReference type="Proteomes" id="UP001518976">
    <property type="component" value="Unassembled WGS sequence"/>
</dbReference>
<gene>
    <name evidence="3" type="ORF">JW592_01115</name>
</gene>
<proteinExistence type="predicted"/>
<name>A0ABS3WLV0_9ACTN</name>
<reference evidence="3 4" key="1">
    <citation type="submission" date="2021-02" db="EMBL/GenBank/DDBJ databases">
        <title>Streptomyces spirodelae sp. nov., isolated from duckweed.</title>
        <authorList>
            <person name="Saimee Y."/>
            <person name="Duangmal K."/>
        </authorList>
    </citation>
    <scope>NUCLEOTIDE SEQUENCE [LARGE SCALE GENOMIC DNA]</scope>
    <source>
        <strain evidence="3 4">DW4-2</strain>
    </source>
</reference>
<feature type="region of interest" description="Disordered" evidence="1">
    <location>
        <begin position="224"/>
        <end position="246"/>
    </location>
</feature>
<evidence type="ECO:0000313" key="4">
    <source>
        <dbReference type="Proteomes" id="UP001518976"/>
    </source>
</evidence>
<sequence>MREQRRHLHLAALVLAVTVPLAGCGGEGGAPRNGESPDGGGEKGKRSRQSGPSRGDGAIPAKGVLVKAWCTVPANNPAEVTVEAWNPTSWKQVGSTTFTLPAQTVLTDDDAKTPLSELCDDGMIEPGETDDEEDGPNGLAEPRLRQLFNDDFSKLAVVLRDSGTGGTRAAVVTPDGRKTMLTKGGESDFADAPTEQHPVFAPGSGGTEVWYMTKGKEDETPRIFSTKLSGGKAGTPTARGSGDRLTWQRPGFTLAGRPASAITASVLRVSPNGRKAAGFHELQGMNVVDVPRRATTQRDDDAPLYPLPGACRPWAWTDNSTVLCGPRELTEDDPARKNNFWTVDTTRLRKEETASEGVMGKPILPTTSRKNTLRALSPDGRQMIITSRQGPREEHFRVATEPGSTPKKIEPAGADQALRSGFVLEWR</sequence>
<evidence type="ECO:0000256" key="1">
    <source>
        <dbReference type="SAM" id="MobiDB-lite"/>
    </source>
</evidence>
<feature type="region of interest" description="Disordered" evidence="1">
    <location>
        <begin position="389"/>
        <end position="416"/>
    </location>
</feature>
<comment type="caution">
    <text evidence="3">The sequence shown here is derived from an EMBL/GenBank/DDBJ whole genome shotgun (WGS) entry which is preliminary data.</text>
</comment>
<feature type="signal peptide" evidence="2">
    <location>
        <begin position="1"/>
        <end position="22"/>
    </location>
</feature>
<dbReference type="RefSeq" id="WP_209262901.1">
    <property type="nucleotide sequence ID" value="NZ_JAFFZN010000001.1"/>
</dbReference>